<gene>
    <name evidence="2" type="ORF">HannXRQ_Chr01g0015161</name>
    <name evidence="1" type="ORF">HanXRQr2_Chr01g0022881</name>
</gene>
<organism evidence="2 3">
    <name type="scientific">Helianthus annuus</name>
    <name type="common">Common sunflower</name>
    <dbReference type="NCBI Taxonomy" id="4232"/>
    <lineage>
        <taxon>Eukaryota</taxon>
        <taxon>Viridiplantae</taxon>
        <taxon>Streptophyta</taxon>
        <taxon>Embryophyta</taxon>
        <taxon>Tracheophyta</taxon>
        <taxon>Spermatophyta</taxon>
        <taxon>Magnoliopsida</taxon>
        <taxon>eudicotyledons</taxon>
        <taxon>Gunneridae</taxon>
        <taxon>Pentapetalae</taxon>
        <taxon>asterids</taxon>
        <taxon>campanulids</taxon>
        <taxon>Asterales</taxon>
        <taxon>Asteraceae</taxon>
        <taxon>Asteroideae</taxon>
        <taxon>Heliantheae alliance</taxon>
        <taxon>Heliantheae</taxon>
        <taxon>Helianthus</taxon>
    </lineage>
</organism>
<evidence type="ECO:0000313" key="2">
    <source>
        <dbReference type="EMBL" id="OTG37102.1"/>
    </source>
</evidence>
<reference evidence="1 3" key="1">
    <citation type="journal article" date="2017" name="Nature">
        <title>The sunflower genome provides insights into oil metabolism, flowering and Asterid evolution.</title>
        <authorList>
            <person name="Badouin H."/>
            <person name="Gouzy J."/>
            <person name="Grassa C.J."/>
            <person name="Murat F."/>
            <person name="Staton S.E."/>
            <person name="Cottret L."/>
            <person name="Lelandais-Briere C."/>
            <person name="Owens G.L."/>
            <person name="Carrere S."/>
            <person name="Mayjonade B."/>
            <person name="Legrand L."/>
            <person name="Gill N."/>
            <person name="Kane N.C."/>
            <person name="Bowers J.E."/>
            <person name="Hubner S."/>
            <person name="Bellec A."/>
            <person name="Berard A."/>
            <person name="Berges H."/>
            <person name="Blanchet N."/>
            <person name="Boniface M.C."/>
            <person name="Brunel D."/>
            <person name="Catrice O."/>
            <person name="Chaidir N."/>
            <person name="Claudel C."/>
            <person name="Donnadieu C."/>
            <person name="Faraut T."/>
            <person name="Fievet G."/>
            <person name="Helmstetter N."/>
            <person name="King M."/>
            <person name="Knapp S.J."/>
            <person name="Lai Z."/>
            <person name="Le Paslier M.C."/>
            <person name="Lippi Y."/>
            <person name="Lorenzon L."/>
            <person name="Mandel J.R."/>
            <person name="Marage G."/>
            <person name="Marchand G."/>
            <person name="Marquand E."/>
            <person name="Bret-Mestries E."/>
            <person name="Morien E."/>
            <person name="Nambeesan S."/>
            <person name="Nguyen T."/>
            <person name="Pegot-Espagnet P."/>
            <person name="Pouilly N."/>
            <person name="Raftis F."/>
            <person name="Sallet E."/>
            <person name="Schiex T."/>
            <person name="Thomas J."/>
            <person name="Vandecasteele C."/>
            <person name="Vares D."/>
            <person name="Vear F."/>
            <person name="Vautrin S."/>
            <person name="Crespi M."/>
            <person name="Mangin B."/>
            <person name="Burke J.M."/>
            <person name="Salse J."/>
            <person name="Munos S."/>
            <person name="Vincourt P."/>
            <person name="Rieseberg L.H."/>
            <person name="Langlade N.B."/>
        </authorList>
    </citation>
    <scope>NUCLEOTIDE SEQUENCE [LARGE SCALE GENOMIC DNA]</scope>
    <source>
        <strain evidence="3">cv. SF193</strain>
        <tissue evidence="1">Leaves</tissue>
    </source>
</reference>
<protein>
    <submittedName>
        <fullName evidence="2">Uncharacterized protein</fullName>
    </submittedName>
</protein>
<dbReference type="EMBL" id="MNCJ02000316">
    <property type="protein sequence ID" value="KAF5822127.1"/>
    <property type="molecule type" value="Genomic_DNA"/>
</dbReference>
<dbReference type="Proteomes" id="UP000215914">
    <property type="component" value="Chromosome 1"/>
</dbReference>
<keyword evidence="3" id="KW-1185">Reference proteome</keyword>
<dbReference type="EMBL" id="CM007890">
    <property type="protein sequence ID" value="OTG37102.1"/>
    <property type="molecule type" value="Genomic_DNA"/>
</dbReference>
<reference evidence="1" key="3">
    <citation type="submission" date="2020-06" db="EMBL/GenBank/DDBJ databases">
        <title>Helianthus annuus Genome sequencing and assembly Release 2.</title>
        <authorList>
            <person name="Gouzy J."/>
            <person name="Langlade N."/>
            <person name="Munos S."/>
        </authorList>
    </citation>
    <scope>NUCLEOTIDE SEQUENCE</scope>
    <source>
        <tissue evidence="1">Leaves</tissue>
    </source>
</reference>
<accession>A0A251VPZ6</accession>
<dbReference type="AlphaFoldDB" id="A0A251VPZ6"/>
<reference evidence="2" key="2">
    <citation type="submission" date="2017-02" db="EMBL/GenBank/DDBJ databases">
        <title>Sunflower complete genome.</title>
        <authorList>
            <person name="Langlade N."/>
            <person name="Munos S."/>
        </authorList>
    </citation>
    <scope>NUCLEOTIDE SEQUENCE [LARGE SCALE GENOMIC DNA]</scope>
    <source>
        <tissue evidence="2">Leaves</tissue>
    </source>
</reference>
<name>A0A251VPZ6_HELAN</name>
<proteinExistence type="predicted"/>
<dbReference type="InParanoid" id="A0A251VPZ6"/>
<dbReference type="Gramene" id="mRNA:HanXRQr2_Chr01g0022881">
    <property type="protein sequence ID" value="CDS:HanXRQr2_Chr01g0022881.1"/>
    <property type="gene ID" value="HanXRQr2_Chr01g0022881"/>
</dbReference>
<evidence type="ECO:0000313" key="3">
    <source>
        <dbReference type="Proteomes" id="UP000215914"/>
    </source>
</evidence>
<evidence type="ECO:0000313" key="1">
    <source>
        <dbReference type="EMBL" id="KAF5822127.1"/>
    </source>
</evidence>
<sequence>MCFFVSWWLFTSNWYTGIYYHIRCSIRVNIIYKLLIDSYILLLCGTIEQQKRCAEPYA</sequence>